<dbReference type="SUPFAM" id="SSF49265">
    <property type="entry name" value="Fibronectin type III"/>
    <property type="match status" value="8"/>
</dbReference>
<sequence length="4285" mass="465086">VRVRWTPPLNQNGRAITSYRLKHDNGVGGDFTEEVQVEVGFLTFSTIIPATVTEVEIPVPDGYGNVGPLLDTTKLYRFEIRASNDDRADRDFQVDGGGISDQPVVIALQPVAQAGPPLMPVLVEAVENGNEGFIRIRISPPSLTNGGLMVEYRVYGSYVQDGVSPPLELWSSGFTPLEIVDVPLSNLVVGETYVFQAAYLFSQGESQRSDPLELVCCYMTPPQVPTNLRRMPDAGGEVPVQTDDRITVIWDPPSYVGSRVITHYQVGFTPVTVLQSGETLRSSQVLRNTRSTEDREMQFDGLSAGASYEFAVRAVSGAGNGPWSQGIVMPASGYSTMPQTIHVADQSGSSIVIAWGEPLRVGAGGLQGYLIYANVTTALPTPAPYLVGSTVAGQNSFTFTGWSFVANDGRLRNMEIIPGRSYSFFVEAQNAAGVGPSSRSETVTAVAANKPSEPLNFVVDLPTLSTGIVALTWTEPLSDGAAAISSYRVQRRKVWPGTFLSQCSLLINNLGDDGGVCVIGNFSAHGNGERELMEEQPEQVRIYTGRVSVRNVRRAQQSSIACSTDVFGDPLFPTAVYNPDLGFEPLRECYVFTESCADEPQGWYDADGVAFDCAWYASEPGRCEVFGVRSPGLWSRTAAEACCACGGGTKTLQFGLCSKEGGNCDLNASVPAFAGTQADYSDGITPVYFGKLESSVWDTSHQNGVVSCSRALGGEVTGVADLAYATNQFCYVLETDLGSWMELSAASYESTALAYNDVLAVPSHEYVYRTYAVNAAGSGSVSYSNEVKIVVGGLPDPPEIVILGSDQMTVRISWIEPPGQGLEVQGYRVYVDGELAYDGATDPVTREFTLLNCTRGELRDLAVQAVNGGLGKEPNQITRYCARRPYQPEPPIIVHVDCQAEATDTRGLIENHIRIAYQEPVDNGGVPLTGWRVQRAQGQSLHFRGVGPLFPLPEDQVVFDDYNDLDGAGRIGLVYGEIYKYRVVAVNGIDEWDDESASDYTIVRCDSQAQPTPWWLLLNQSSNVSTDTTVATSVTVTTTVVTGFVWMEVETTTTTTALRVVTASDAFYKLLGLDPHDIYLVEDPEEENVSEMILRWNDLQLLATPPTMSIAWTACNATAKYGVSRPSPCAEFFPDRSDIRGCVRLEFEAPKNTSWDCPVEEFEIWRNEEHIATVPSDQNGIVDGFTDLSNTASHLLYPGNLFGCYVTVPNTNLHDQQIYKMRSRNCLGWGPFSDDLLTAVINPPFPVCGQWGFDSQWQYVCTLPGLSATPLNATSARFDWILLQEVPFVDVASNFSRVQEVIGQVGGGEYLTLSQQLIGSYDPRMLLGYELFVDDGLGGPFQLAFDGKSSRWTNTATITLTPNRDYRAFVRAVSLAGNGDASNMLYFKMAMPLPPPEILSVTAVSLKSAMLRWQIGAATADELAITRYIVQIAMEPTFDAWFDVPNSPADNTEYSLLITQLEPDFKYATRILSASVNGQGLPSEPFYFWAGLLPTEGACLVQRVESAEGLITIQWQFPSGDMLGTGTRMEAVTTDWGVKGYMWDPKEQPSLVYDGYGNPTQLEFTVANATCGNDYLVALSLVTMIGEGPMSTPLAVTNARLPGVPRSVVVTNTTTSSISLAWEEPEDTGCVPIHQYRILRYYGDQGFQIVGYADAASAVLQIPAGRQYVDDGGCFIAPPLVDDGSCNCPPSCLSAGNLYRYQVQACVLGAYGDETLELTEGPLGCGPNSGTVSAYAADVPGPVRDIRLGEPEGTEVLLYWTAPADDGMNGSSYTYEVEMDVGGVFVSLGNTSATSFRVTQLQLQFAYVFRISSQNAAGYVTRSNIFSYTATTPPDAPDPPSPIPRAEWVSSAFFEHPSISSTPVPEGVTVRFSPTAVQGYAWAVVLSEANASNATAASIKAGTNAVGGALCSRQQEAVTRAQLYLWRLGSDDDPSDPTGCFLSHGERYAIVVYVQSVASFDAGLADGTLSGGVHFTVITGLSNTFHSSPHLNSPLTESGVTLAFTPQRNGWGWAMILPEQTARTANKETVYNLTGALGGPFCKHGPRQLFALREEAWVFSGCLLTVGNRYTVLAYISGIGAHLDGLVETASAVASQASNAFSTYPTISGAPSGDGITVQLRARSDGYLWLMITVGPVALTIDLIKAGNGAVGSSSCQLLQQYVDTSLQSFRLSGCKLNSGPEYALHAYIEGVDTVENDGSFAGTVTFQVTPSNIFVVYPSIVSEITGLGFSFQMTTSFSGQFWCMLNEGNALQTVEALKLGTGALGLADCQRSAETLTGSLQEILMTNCQLSQDRLYSLFVYIEDFNGNNDGILAGPLTFYVQDSNDFEDSPQVMAPPEPETFQLSLVAAREGFAWGATFTDYAEALQYYQDAPSFLDRFYPFSNESCAPAQIPVLAENFTNITFTGCGFNYSTSYWALIYIEGLQKTRSGAMSAPVEVPVPASNTFVVEPMALASRPYYAEFEMSTVKPGFLWIIVVHANHTAEVDEVAVKTGSLLSGNTVNCKLLDVEVNETVQSYRVENCLLIATYEYYAFFYAEGPFRAEEPDGVMSGPLLVWYNSSNTFIQEPRIRGTMTTNVFYFSFVPEKDGNFWAVVGDSATEGVLNIWNLKSMQYGQPAADCKRQRKYVTGGLVNDEEFLFCYFERGPQTYRLYVYLEDTNDADDGIMSSVGIIVPGSAEVTNEFSFRPYLLEPVTIRGCKFTFRPAKTGYAWAGLMAEASWSYRTPVNNSNGNYADVQSIEIYDIMFFVDMVGSEALCYQQAIPITAGQDETWEFLNCGLVPGTRYRLFVYVIGEDYWDVAADPDALTRSPFWNQYHRDNGRVSNGVLVAPQYSNEWAWPDGHPYISQGPHGMGMDVTFSTAKPQGLVWAVVQDAADTNFTISAIKSADKAWGPFPCRQMGAPAIYAATYTLTLSSCSLLPTPKLYVLILYTEDQAVQNDGKWSDPIYFEVPVSNGFVIPPTVVGDPGRDTGISLSFEAKVSGKVWIYVATKASADATTVTIPNVKDAVNVFDRTNCLVNGLSVPASLQVISMPNCPLVYLSSYVVYIYIEDHKAHFDGTLSTPLNVTVGASNGFTVEPALLSVPTTDQIDFRFTPKKRGRAWVVVTPSASLVEPPSRPRMVANVGAVGQITCRVSGATIEATQQSYSLTGCQLDPGQIYALYVYVEDHRYNTDGTLSRTVFVKVIRSNNFAVSPVLVTLPTLDGATVRFQATDAGRAWGMAVDAIGGSGVTSLSIRSLQGALGGPECYFQDEPIDASLQLWNFTNCQFEDSKTYMLFIYIEAWPSVEGDGMLSGPMIASFFDSSNVSVTESSDQSPVLIVENIPTVSNWFREDPRQTGPASPNGATLMLRGAGDGLLYMLLTRYRPQVSGETVRNGWNAVGGPNCQQQGVPITAQAVTVQLSDCGLLRGRYYYAFAYVTGPEGGLNGTLSPGVEIFVPTASNGFSLEPRLLATPRMAEVSFEFAATQEFGLAWVMMVEAWQAHELSVEQVKSFTNAVGFSNCRQSSLSIGTSTVQVVLSESAPNAGDGCGLVSDGMYVAVVYVEDLNGLNDGTLAQLLVHVSPEKALSNILGAGPMMAQNPSSSDVRLKFVAVVPGRYWAFILPSDRINVFTVETAKFMDLNPDTVGQATCRKNEVVMGVGETIVELTGCDLVLSGAGITFYSAFVYVEDDTGTTGELSPPINVLNISNSFLWPYPTIAAFDTNGSLSVELYPRNSGRLWARIFLATLYLTVERYSGELSLDVLKNWPAYPNNGPSYENANCSFDALDFTVELNPFGGQAKTWLNFSNCTFDPRTEYMIGIYIEDFNDNSDGEISSVRVLKLADASNYFIISPRLLGTAYADNFTMEFRTAYAGLAWCAIVLPEMVQEVPGASVMSGTVSLGGPSCCRSSMPITTMQNELQTWSLTHCGLSMDTEYVFLMYISLGGLDGTLNSGYRFKTFGTLGHIRVTWLQKETDVGGPVDRYRLFLNGTKIYDDYSLRGSLETNRAGSPPQWVRVVDVACTPGINYEITLSGRNFAGWSSQSAPLVTGCFLRPGSISNLREVQSWQLSEDRAALALAWDAPLDSAGADTAYYNVYRDQGLRQALFQLIGTTQTPFFNDTGLDAGRAYGYQVTAVNAFGEGAVSDVLFVQAADTPVDASQRDLSGLLSQANVQLTPAATFGVLDEVGGVVQIYSDMARELRVEGYTGQRQAHVAAFGPVRLALEALDLAGNTGEEDPCEESKLAIAVGDLHHEFCAGDLAEANSVVHALSHGDFALISWQTGWISSSSDTSSSGWRISLTPWR</sequence>
<feature type="domain" description="Fibronectin type-III" evidence="2">
    <location>
        <begin position="1395"/>
        <end position="1495"/>
    </location>
</feature>
<protein>
    <recommendedName>
        <fullName evidence="2">Fibronectin type-III domain-containing protein</fullName>
    </recommendedName>
</protein>
<comment type="caution">
    <text evidence="3">The sequence shown here is derived from an EMBL/GenBank/DDBJ whole genome shotgun (WGS) entry which is preliminary data.</text>
</comment>
<organism evidence="3 4">
    <name type="scientific">Durusdinium trenchii</name>
    <dbReference type="NCBI Taxonomy" id="1381693"/>
    <lineage>
        <taxon>Eukaryota</taxon>
        <taxon>Sar</taxon>
        <taxon>Alveolata</taxon>
        <taxon>Dinophyceae</taxon>
        <taxon>Suessiales</taxon>
        <taxon>Symbiodiniaceae</taxon>
        <taxon>Durusdinium</taxon>
    </lineage>
</organism>
<dbReference type="Gene3D" id="2.60.40.10">
    <property type="entry name" value="Immunoglobulins"/>
    <property type="match status" value="6"/>
</dbReference>
<keyword evidence="1" id="KW-0677">Repeat</keyword>
<dbReference type="InterPro" id="IPR013783">
    <property type="entry name" value="Ig-like_fold"/>
</dbReference>
<evidence type="ECO:0000259" key="2">
    <source>
        <dbReference type="PROSITE" id="PS50853"/>
    </source>
</evidence>
<dbReference type="InterPro" id="IPR003961">
    <property type="entry name" value="FN3_dom"/>
</dbReference>
<feature type="domain" description="Fibronectin type-III" evidence="2">
    <location>
        <begin position="1742"/>
        <end position="1835"/>
    </location>
</feature>
<dbReference type="Pfam" id="PF00041">
    <property type="entry name" value="fn3"/>
    <property type="match status" value="2"/>
</dbReference>
<dbReference type="PANTHER" id="PTHR13817:SF73">
    <property type="entry name" value="FIBRONECTIN TYPE-III DOMAIN-CONTAINING PROTEIN"/>
    <property type="match status" value="1"/>
</dbReference>
<name>A0ABP0QMZ0_9DINO</name>
<evidence type="ECO:0000256" key="1">
    <source>
        <dbReference type="ARBA" id="ARBA00022737"/>
    </source>
</evidence>
<feature type="domain" description="Fibronectin type-III" evidence="2">
    <location>
        <begin position="224"/>
        <end position="339"/>
    </location>
</feature>
<dbReference type="EMBL" id="CAXAMN010024740">
    <property type="protein sequence ID" value="CAK9089625.1"/>
    <property type="molecule type" value="Genomic_DNA"/>
</dbReference>
<feature type="domain" description="Fibronectin type-III" evidence="2">
    <location>
        <begin position="4038"/>
        <end position="4136"/>
    </location>
</feature>
<dbReference type="SMART" id="SM00060">
    <property type="entry name" value="FN3"/>
    <property type="match status" value="10"/>
</dbReference>
<reference evidence="3 4" key="1">
    <citation type="submission" date="2024-02" db="EMBL/GenBank/DDBJ databases">
        <authorList>
            <person name="Chen Y."/>
            <person name="Shah S."/>
            <person name="Dougan E. K."/>
            <person name="Thang M."/>
            <person name="Chan C."/>
        </authorList>
    </citation>
    <scope>NUCLEOTIDE SEQUENCE [LARGE SCALE GENOMIC DNA]</scope>
</reference>
<accession>A0ABP0QMZ0</accession>
<dbReference type="Proteomes" id="UP001642484">
    <property type="component" value="Unassembled WGS sequence"/>
</dbReference>
<evidence type="ECO:0000313" key="4">
    <source>
        <dbReference type="Proteomes" id="UP001642484"/>
    </source>
</evidence>
<feature type="domain" description="Fibronectin type-III" evidence="2">
    <location>
        <begin position="116"/>
        <end position="223"/>
    </location>
</feature>
<evidence type="ECO:0000313" key="3">
    <source>
        <dbReference type="EMBL" id="CAK9089625.1"/>
    </source>
</evidence>
<keyword evidence="4" id="KW-1185">Reference proteome</keyword>
<dbReference type="CDD" id="cd00063">
    <property type="entry name" value="FN3"/>
    <property type="match status" value="6"/>
</dbReference>
<dbReference type="PANTHER" id="PTHR13817">
    <property type="entry name" value="TITIN"/>
    <property type="match status" value="1"/>
</dbReference>
<dbReference type="InterPro" id="IPR036116">
    <property type="entry name" value="FN3_sf"/>
</dbReference>
<dbReference type="InterPro" id="IPR050964">
    <property type="entry name" value="Striated_Muscle_Regulatory"/>
</dbReference>
<gene>
    <name evidence="3" type="ORF">CCMP2556_LOCUS43124</name>
</gene>
<dbReference type="PROSITE" id="PS50853">
    <property type="entry name" value="FN3"/>
    <property type="match status" value="5"/>
</dbReference>
<feature type="non-terminal residue" evidence="3">
    <location>
        <position position="1"/>
    </location>
</feature>
<proteinExistence type="predicted"/>